<dbReference type="InterPro" id="IPR019874">
    <property type="entry name" value="RF_methyltr_PrmC"/>
</dbReference>
<feature type="binding site" evidence="5">
    <location>
        <begin position="131"/>
        <end position="135"/>
    </location>
    <ligand>
        <name>S-adenosyl-L-methionine</name>
        <dbReference type="ChEBI" id="CHEBI:59789"/>
    </ligand>
</feature>
<dbReference type="PROSITE" id="PS00092">
    <property type="entry name" value="N6_MTASE"/>
    <property type="match status" value="1"/>
</dbReference>
<evidence type="ECO:0000313" key="8">
    <source>
        <dbReference type="EMBL" id="TYR30320.1"/>
    </source>
</evidence>
<dbReference type="InterPro" id="IPR002052">
    <property type="entry name" value="DNA_methylase_N6_adenine_CS"/>
</dbReference>
<dbReference type="EC" id="2.1.1.297" evidence="5"/>
<evidence type="ECO:0000256" key="2">
    <source>
        <dbReference type="ARBA" id="ARBA00022679"/>
    </source>
</evidence>
<comment type="catalytic activity">
    <reaction evidence="4 5">
        <text>L-glutaminyl-[peptide chain release factor] + S-adenosyl-L-methionine = N(5)-methyl-L-glutaminyl-[peptide chain release factor] + S-adenosyl-L-homocysteine + H(+)</text>
        <dbReference type="Rhea" id="RHEA:42896"/>
        <dbReference type="Rhea" id="RHEA-COMP:10271"/>
        <dbReference type="Rhea" id="RHEA-COMP:10272"/>
        <dbReference type="ChEBI" id="CHEBI:15378"/>
        <dbReference type="ChEBI" id="CHEBI:30011"/>
        <dbReference type="ChEBI" id="CHEBI:57856"/>
        <dbReference type="ChEBI" id="CHEBI:59789"/>
        <dbReference type="ChEBI" id="CHEBI:61891"/>
        <dbReference type="EC" id="2.1.1.297"/>
    </reaction>
</comment>
<dbReference type="GO" id="GO:0102559">
    <property type="term" value="F:peptide chain release factor N(5)-glutamine methyltransferase activity"/>
    <property type="evidence" value="ECO:0007669"/>
    <property type="project" value="UniProtKB-EC"/>
</dbReference>
<dbReference type="InterPro" id="IPR050320">
    <property type="entry name" value="N5-glutamine_MTase"/>
</dbReference>
<organism evidence="8 9">
    <name type="scientific">Neoaquamicrobium microcysteis</name>
    <dbReference type="NCBI Taxonomy" id="2682781"/>
    <lineage>
        <taxon>Bacteria</taxon>
        <taxon>Pseudomonadati</taxon>
        <taxon>Pseudomonadota</taxon>
        <taxon>Alphaproteobacteria</taxon>
        <taxon>Hyphomicrobiales</taxon>
        <taxon>Phyllobacteriaceae</taxon>
        <taxon>Neoaquamicrobium</taxon>
    </lineage>
</organism>
<feature type="domain" description="Methyltransferase small" evidence="6">
    <location>
        <begin position="124"/>
        <end position="204"/>
    </location>
</feature>
<dbReference type="RefSeq" id="WP_148916675.1">
    <property type="nucleotide sequence ID" value="NZ_VSZS01000067.1"/>
</dbReference>
<keyword evidence="3 5" id="KW-0949">S-adenosyl-L-methionine</keyword>
<feature type="domain" description="Release factor glutamine methyltransferase N-terminal" evidence="7">
    <location>
        <begin position="13"/>
        <end position="82"/>
    </location>
</feature>
<dbReference type="InterPro" id="IPR004556">
    <property type="entry name" value="HemK-like"/>
</dbReference>
<dbReference type="CDD" id="cd02440">
    <property type="entry name" value="AdoMet_MTases"/>
    <property type="match status" value="1"/>
</dbReference>
<dbReference type="Gene3D" id="1.10.8.10">
    <property type="entry name" value="DNA helicase RuvA subunit, C-terminal domain"/>
    <property type="match status" value="1"/>
</dbReference>
<dbReference type="Gene3D" id="3.40.50.150">
    <property type="entry name" value="Vaccinia Virus protein VP39"/>
    <property type="match status" value="1"/>
</dbReference>
<dbReference type="Pfam" id="PF05175">
    <property type="entry name" value="MTS"/>
    <property type="match status" value="1"/>
</dbReference>
<dbReference type="GO" id="GO:0003676">
    <property type="term" value="F:nucleic acid binding"/>
    <property type="evidence" value="ECO:0007669"/>
    <property type="project" value="InterPro"/>
</dbReference>
<dbReference type="SUPFAM" id="SSF53335">
    <property type="entry name" value="S-adenosyl-L-methionine-dependent methyltransferases"/>
    <property type="match status" value="1"/>
</dbReference>
<dbReference type="OrthoDB" id="9800643at2"/>
<evidence type="ECO:0000256" key="5">
    <source>
        <dbReference type="HAMAP-Rule" id="MF_02126"/>
    </source>
</evidence>
<comment type="function">
    <text evidence="5">Methylates the class 1 translation termination release factors RF1/PrfA and RF2/PrfB on the glutamine residue of the universally conserved GGQ motif.</text>
</comment>
<dbReference type="NCBIfam" id="TIGR03534">
    <property type="entry name" value="RF_mod_PrmC"/>
    <property type="match status" value="1"/>
</dbReference>
<dbReference type="InterPro" id="IPR040758">
    <property type="entry name" value="PrmC_N"/>
</dbReference>
<evidence type="ECO:0000256" key="1">
    <source>
        <dbReference type="ARBA" id="ARBA00022603"/>
    </source>
</evidence>
<reference evidence="8 9" key="1">
    <citation type="submission" date="2019-08" db="EMBL/GenBank/DDBJ databases">
        <authorList>
            <person name="Seo Y.L."/>
        </authorList>
    </citation>
    <scope>NUCLEOTIDE SEQUENCE [LARGE SCALE GENOMIC DNA]</scope>
    <source>
        <strain evidence="8 9">MaA-C15</strain>
    </source>
</reference>
<comment type="similarity">
    <text evidence="5">Belongs to the protein N5-glutamine methyltransferase family. PrmC subfamily.</text>
</comment>
<dbReference type="AlphaFoldDB" id="A0A5D4GUX8"/>
<feature type="binding site" evidence="5">
    <location>
        <position position="197"/>
    </location>
    <ligand>
        <name>S-adenosyl-L-methionine</name>
        <dbReference type="ChEBI" id="CHEBI:59789"/>
    </ligand>
</feature>
<dbReference type="EMBL" id="VSZS01000067">
    <property type="protein sequence ID" value="TYR30320.1"/>
    <property type="molecule type" value="Genomic_DNA"/>
</dbReference>
<name>A0A5D4GUX8_9HYPH</name>
<reference evidence="8 9" key="2">
    <citation type="submission" date="2019-09" db="EMBL/GenBank/DDBJ databases">
        <title>Mesorhizobium sp. MaA-C15 isolated from Microcystis aeruginosa.</title>
        <authorList>
            <person name="Jeong S.E."/>
            <person name="Jin H.M."/>
            <person name="Jeon C.O."/>
        </authorList>
    </citation>
    <scope>NUCLEOTIDE SEQUENCE [LARGE SCALE GENOMIC DNA]</scope>
    <source>
        <strain evidence="8 9">MaA-C15</strain>
    </source>
</reference>
<gene>
    <name evidence="5 8" type="primary">prmC</name>
    <name evidence="8" type="ORF">FY036_20830</name>
</gene>
<dbReference type="PANTHER" id="PTHR18895">
    <property type="entry name" value="HEMK METHYLTRANSFERASE"/>
    <property type="match status" value="1"/>
</dbReference>
<evidence type="ECO:0000256" key="3">
    <source>
        <dbReference type="ARBA" id="ARBA00022691"/>
    </source>
</evidence>
<comment type="caution">
    <text evidence="8">The sequence shown here is derived from an EMBL/GenBank/DDBJ whole genome shotgun (WGS) entry which is preliminary data.</text>
</comment>
<dbReference type="InterPro" id="IPR007848">
    <property type="entry name" value="Small_mtfrase_dom"/>
</dbReference>
<keyword evidence="1 5" id="KW-0489">Methyltransferase</keyword>
<feature type="binding site" evidence="5">
    <location>
        <begin position="197"/>
        <end position="200"/>
    </location>
    <ligand>
        <name>substrate</name>
    </ligand>
</feature>
<dbReference type="Pfam" id="PF17827">
    <property type="entry name" value="PrmC_N"/>
    <property type="match status" value="1"/>
</dbReference>
<sequence>MAEDGIRPALGALLRHIRTALQDDGRPDAALEARLIVEHFTGTTRSDAVLDPERAVSQDRVDAALAALEQRLAGEPVHRIIGARDFYGMRLALSAGTLEPRPDTEALVDLVLPHARAMAEQHGACRILDMGTGTGAIALALLSQEARARAVGTDISNDALATAAANADMTGNAGRFLAVRSNWFSAIDGRFHIIVSNPPYIASNDIPSLEREVRDHDPLAALDGGSDGLDAYRAIAAGAARHLEDNGIVAVEIGYDQSETVPAIFKSEGFMRAGAAHDLGGVLRALAFRR</sequence>
<dbReference type="Proteomes" id="UP000323258">
    <property type="component" value="Unassembled WGS sequence"/>
</dbReference>
<protein>
    <recommendedName>
        <fullName evidence="5">Release factor glutamine methyltransferase</fullName>
        <shortName evidence="5">RF MTase</shortName>
        <ecNumber evidence="5">2.1.1.297</ecNumber>
    </recommendedName>
    <alternativeName>
        <fullName evidence="5">N5-glutamine methyltransferase PrmC</fullName>
    </alternativeName>
    <alternativeName>
        <fullName evidence="5">Protein-(glutamine-N5) MTase PrmC</fullName>
    </alternativeName>
    <alternativeName>
        <fullName evidence="5">Protein-glutamine N-methyltransferase PrmC</fullName>
    </alternativeName>
</protein>
<evidence type="ECO:0000259" key="6">
    <source>
        <dbReference type="Pfam" id="PF05175"/>
    </source>
</evidence>
<evidence type="ECO:0000256" key="4">
    <source>
        <dbReference type="ARBA" id="ARBA00048391"/>
    </source>
</evidence>
<accession>A0A5D4GUX8</accession>
<feature type="binding site" evidence="5">
    <location>
        <position position="154"/>
    </location>
    <ligand>
        <name>S-adenosyl-L-methionine</name>
        <dbReference type="ChEBI" id="CHEBI:59789"/>
    </ligand>
</feature>
<keyword evidence="2 5" id="KW-0808">Transferase</keyword>
<feature type="binding site" evidence="5">
    <location>
        <position position="183"/>
    </location>
    <ligand>
        <name>S-adenosyl-L-methionine</name>
        <dbReference type="ChEBI" id="CHEBI:59789"/>
    </ligand>
</feature>
<dbReference type="PANTHER" id="PTHR18895:SF74">
    <property type="entry name" value="MTRF1L RELEASE FACTOR GLUTAMINE METHYLTRANSFERASE"/>
    <property type="match status" value="1"/>
</dbReference>
<evidence type="ECO:0000259" key="7">
    <source>
        <dbReference type="Pfam" id="PF17827"/>
    </source>
</evidence>
<keyword evidence="9" id="KW-1185">Reference proteome</keyword>
<dbReference type="HAMAP" id="MF_02126">
    <property type="entry name" value="RF_methyltr_PrmC"/>
    <property type="match status" value="1"/>
</dbReference>
<dbReference type="NCBIfam" id="TIGR00536">
    <property type="entry name" value="hemK_fam"/>
    <property type="match status" value="1"/>
</dbReference>
<dbReference type="InterPro" id="IPR029063">
    <property type="entry name" value="SAM-dependent_MTases_sf"/>
</dbReference>
<proteinExistence type="inferred from homology"/>
<evidence type="ECO:0000313" key="9">
    <source>
        <dbReference type="Proteomes" id="UP000323258"/>
    </source>
</evidence>
<dbReference type="GO" id="GO:0032259">
    <property type="term" value="P:methylation"/>
    <property type="evidence" value="ECO:0007669"/>
    <property type="project" value="UniProtKB-KW"/>
</dbReference>